<feature type="compositionally biased region" description="Basic and acidic residues" evidence="1">
    <location>
        <begin position="9"/>
        <end position="18"/>
    </location>
</feature>
<feature type="region of interest" description="Disordered" evidence="1">
    <location>
        <begin position="1"/>
        <end position="32"/>
    </location>
</feature>
<proteinExistence type="predicted"/>
<dbReference type="Proteomes" id="UP001549031">
    <property type="component" value="Unassembled WGS sequence"/>
</dbReference>
<evidence type="ECO:0000313" key="3">
    <source>
        <dbReference type="Proteomes" id="UP001549031"/>
    </source>
</evidence>
<dbReference type="RefSeq" id="WP_247244813.1">
    <property type="nucleotide sequence ID" value="NZ_JALJRA010000011.1"/>
</dbReference>
<name>A0ABV2H8X8_9HYPH</name>
<keyword evidence="3" id="KW-1185">Reference proteome</keyword>
<feature type="region of interest" description="Disordered" evidence="1">
    <location>
        <begin position="58"/>
        <end position="82"/>
    </location>
</feature>
<evidence type="ECO:0000313" key="2">
    <source>
        <dbReference type="EMBL" id="MET3586988.1"/>
    </source>
</evidence>
<comment type="caution">
    <text evidence="2">The sequence shown here is derived from an EMBL/GenBank/DDBJ whole genome shotgun (WGS) entry which is preliminary data.</text>
</comment>
<reference evidence="2 3" key="1">
    <citation type="submission" date="2024-06" db="EMBL/GenBank/DDBJ databases">
        <title>Genomic Encyclopedia of Type Strains, Phase IV (KMG-IV): sequencing the most valuable type-strain genomes for metagenomic binning, comparative biology and taxonomic classification.</title>
        <authorList>
            <person name="Goeker M."/>
        </authorList>
    </citation>
    <scope>NUCLEOTIDE SEQUENCE [LARGE SCALE GENOMIC DNA]</scope>
    <source>
        <strain evidence="2 3">DSM 105042</strain>
    </source>
</reference>
<feature type="compositionally biased region" description="Basic and acidic residues" evidence="1">
    <location>
        <begin position="72"/>
        <end position="82"/>
    </location>
</feature>
<evidence type="ECO:0000256" key="1">
    <source>
        <dbReference type="SAM" id="MobiDB-lite"/>
    </source>
</evidence>
<organism evidence="2 3">
    <name type="scientific">Pseudorhizobium tarimense</name>
    <dbReference type="NCBI Taxonomy" id="1079109"/>
    <lineage>
        <taxon>Bacteria</taxon>
        <taxon>Pseudomonadati</taxon>
        <taxon>Pseudomonadota</taxon>
        <taxon>Alphaproteobacteria</taxon>
        <taxon>Hyphomicrobiales</taxon>
        <taxon>Rhizobiaceae</taxon>
        <taxon>Rhizobium/Agrobacterium group</taxon>
        <taxon>Pseudorhizobium</taxon>
    </lineage>
</organism>
<accession>A0ABV2H8X8</accession>
<protein>
    <submittedName>
        <fullName evidence="2">Uncharacterized protein</fullName>
    </submittedName>
</protein>
<dbReference type="EMBL" id="JBEPLJ010000011">
    <property type="protein sequence ID" value="MET3586988.1"/>
    <property type="molecule type" value="Genomic_DNA"/>
</dbReference>
<sequence length="82" mass="9227">MQGNKTHQQQRDIIEKRVNTSNAGEDFDARADLERNEAAREAYRKGDTLSMKAAELSMNENDPAIVRGVNQESEHNKHSGSE</sequence>
<gene>
    <name evidence="2" type="ORF">ABID21_003110</name>
</gene>